<dbReference type="InterPro" id="IPR011598">
    <property type="entry name" value="bHLH_dom"/>
</dbReference>
<dbReference type="AlphaFoldDB" id="A0AAN0JI70"/>
<keyword evidence="4" id="KW-0539">Nucleus</keyword>
<evidence type="ECO:0000313" key="8">
    <source>
        <dbReference type="Proteomes" id="UP000007879"/>
    </source>
</evidence>
<organism evidence="7 8">
    <name type="scientific">Amphimedon queenslandica</name>
    <name type="common">Sponge</name>
    <dbReference type="NCBI Taxonomy" id="400682"/>
    <lineage>
        <taxon>Eukaryota</taxon>
        <taxon>Metazoa</taxon>
        <taxon>Porifera</taxon>
        <taxon>Demospongiae</taxon>
        <taxon>Heteroscleromorpha</taxon>
        <taxon>Haplosclerida</taxon>
        <taxon>Niphatidae</taxon>
        <taxon>Amphimedon</taxon>
    </lineage>
</organism>
<evidence type="ECO:0000256" key="5">
    <source>
        <dbReference type="SAM" id="MobiDB-lite"/>
    </source>
</evidence>
<dbReference type="PROSITE" id="PS50888">
    <property type="entry name" value="BHLH"/>
    <property type="match status" value="1"/>
</dbReference>
<dbReference type="PANTHER" id="PTHR10985">
    <property type="entry name" value="BASIC HELIX-LOOP-HELIX TRANSCRIPTION FACTOR, HES-RELATED"/>
    <property type="match status" value="1"/>
</dbReference>
<feature type="region of interest" description="Disordered" evidence="5">
    <location>
        <begin position="293"/>
        <end position="334"/>
    </location>
</feature>
<dbReference type="SMART" id="SM00353">
    <property type="entry name" value="HLH"/>
    <property type="match status" value="1"/>
</dbReference>
<dbReference type="InterPro" id="IPR036638">
    <property type="entry name" value="HLH_DNA-bd_sf"/>
</dbReference>
<feature type="compositionally biased region" description="Gly residues" evidence="5">
    <location>
        <begin position="361"/>
        <end position="379"/>
    </location>
</feature>
<feature type="region of interest" description="Disordered" evidence="5">
    <location>
        <begin position="361"/>
        <end position="381"/>
    </location>
</feature>
<feature type="domain" description="BHLH" evidence="6">
    <location>
        <begin position="137"/>
        <end position="194"/>
    </location>
</feature>
<evidence type="ECO:0000256" key="1">
    <source>
        <dbReference type="ARBA" id="ARBA00004123"/>
    </source>
</evidence>
<dbReference type="Pfam" id="PF00010">
    <property type="entry name" value="HLH"/>
    <property type="match status" value="1"/>
</dbReference>
<dbReference type="EnsemblMetazoa" id="XM_020001115.1">
    <property type="protein sequence ID" value="XP_019856674.1"/>
    <property type="gene ID" value="LOC100632130"/>
</dbReference>
<evidence type="ECO:0000313" key="7">
    <source>
        <dbReference type="EnsemblMetazoa" id="XP_019856674.1"/>
    </source>
</evidence>
<gene>
    <name evidence="7" type="primary">100632130</name>
</gene>
<dbReference type="GO" id="GO:0046983">
    <property type="term" value="F:protein dimerization activity"/>
    <property type="evidence" value="ECO:0007669"/>
    <property type="project" value="InterPro"/>
</dbReference>
<evidence type="ECO:0000256" key="3">
    <source>
        <dbReference type="ARBA" id="ARBA00023163"/>
    </source>
</evidence>
<evidence type="ECO:0000256" key="4">
    <source>
        <dbReference type="ARBA" id="ARBA00023242"/>
    </source>
</evidence>
<reference evidence="8" key="1">
    <citation type="journal article" date="2010" name="Nature">
        <title>The Amphimedon queenslandica genome and the evolution of animal complexity.</title>
        <authorList>
            <person name="Srivastava M."/>
            <person name="Simakov O."/>
            <person name="Chapman J."/>
            <person name="Fahey B."/>
            <person name="Gauthier M.E."/>
            <person name="Mitros T."/>
            <person name="Richards G.S."/>
            <person name="Conaco C."/>
            <person name="Dacre M."/>
            <person name="Hellsten U."/>
            <person name="Larroux C."/>
            <person name="Putnam N.H."/>
            <person name="Stanke M."/>
            <person name="Adamska M."/>
            <person name="Darling A."/>
            <person name="Degnan S.M."/>
            <person name="Oakley T.H."/>
            <person name="Plachetzki D.C."/>
            <person name="Zhai Y."/>
            <person name="Adamski M."/>
            <person name="Calcino A."/>
            <person name="Cummins S.F."/>
            <person name="Goodstein D.M."/>
            <person name="Harris C."/>
            <person name="Jackson D.J."/>
            <person name="Leys S.P."/>
            <person name="Shu S."/>
            <person name="Woodcroft B.J."/>
            <person name="Vervoort M."/>
            <person name="Kosik K.S."/>
            <person name="Manning G."/>
            <person name="Degnan B.M."/>
            <person name="Rokhsar D.S."/>
        </authorList>
    </citation>
    <scope>NUCLEOTIDE SEQUENCE [LARGE SCALE GENOMIC DNA]</scope>
</reference>
<dbReference type="Gene3D" id="4.10.280.10">
    <property type="entry name" value="Helix-loop-helix DNA-binding domain"/>
    <property type="match status" value="1"/>
</dbReference>
<comment type="subcellular location">
    <subcellularLocation>
        <location evidence="1">Nucleus</location>
    </subcellularLocation>
</comment>
<proteinExistence type="predicted"/>
<dbReference type="GO" id="GO:0005634">
    <property type="term" value="C:nucleus"/>
    <property type="evidence" value="ECO:0007669"/>
    <property type="project" value="UniProtKB-SubCell"/>
</dbReference>
<dbReference type="InterPro" id="IPR050370">
    <property type="entry name" value="HES_HEY"/>
</dbReference>
<dbReference type="SUPFAM" id="SSF47459">
    <property type="entry name" value="HLH, helix-loop-helix DNA-binding domain"/>
    <property type="match status" value="1"/>
</dbReference>
<reference evidence="7" key="2">
    <citation type="submission" date="2024-06" db="UniProtKB">
        <authorList>
            <consortium name="EnsemblMetazoa"/>
        </authorList>
    </citation>
    <scope>IDENTIFICATION</scope>
</reference>
<dbReference type="Proteomes" id="UP000007879">
    <property type="component" value="Unassembled WGS sequence"/>
</dbReference>
<evidence type="ECO:0000259" key="6">
    <source>
        <dbReference type="PROSITE" id="PS50888"/>
    </source>
</evidence>
<keyword evidence="8" id="KW-1185">Reference proteome</keyword>
<keyword evidence="3" id="KW-0804">Transcription</keyword>
<dbReference type="CDD" id="cd11389">
    <property type="entry name" value="bHLH-O_HERP_like"/>
    <property type="match status" value="1"/>
</dbReference>
<accession>A0AAN0JI70</accession>
<evidence type="ECO:0000256" key="2">
    <source>
        <dbReference type="ARBA" id="ARBA00023015"/>
    </source>
</evidence>
<keyword evidence="2" id="KW-0805">Transcription regulation</keyword>
<protein>
    <recommendedName>
        <fullName evidence="6">BHLH domain-containing protein</fullName>
    </recommendedName>
</protein>
<sequence length="515" mass="54483">MELSTRAGDDGVDQSVVETVEVVAGSSGTGGAGGGEQRVLSPGGTETTLRIISPQLSIPSSGIIEIDPQALSSLVTPNFDVSTVTSLSLATNPATTLSGSGLQESLDSRVKRTHDEMIRDTPTAGTTPDVPRKKSRYYLDSHKSIEKKRRDRINNGLQTLKDIVPNCRQYSSQGSKKLDKAEVLEMTIDYIQRLQQNQPSNTVDIEASQRELINDLMSWIFQNKLLYTGPNGVEQFSNALLLHLQSLSSSPTVSTATGLMYNQYSDGGGRSASEDEQHSLANTNNVLLQQLASATGNTSETAEESNEELSEKETNETQGATPSTAGQGGVSGSVSQQQNQLAQLQALLLLQQQHQQLYQGGGAGGGATGGGAEGTGGAGSANVDTQQIQQLQQLHQLQTLLLQHLTTEKQPTPLQEVGGDGSINVTPSQSVMVSTGGIDSTHDSVGLSLTSELGSTTAVYATDESLVVGGASNEGSSQMWSQTSNTVHHESPLLMENEGGVQEEVELLEQDKANF</sequence>
<name>A0AAN0JI70_AMPQE</name>